<dbReference type="EMBL" id="BCNV01000006">
    <property type="protein sequence ID" value="GAS84888.1"/>
    <property type="molecule type" value="Genomic_DNA"/>
</dbReference>
<dbReference type="InterPro" id="IPR001375">
    <property type="entry name" value="Peptidase_S9_cat"/>
</dbReference>
<dbReference type="PANTHER" id="PTHR42776:SF27">
    <property type="entry name" value="DIPEPTIDYL PEPTIDASE FAMILY MEMBER 6"/>
    <property type="match status" value="1"/>
</dbReference>
<organism evidence="3 4">
    <name type="scientific">Paenibacillus amylolyticus</name>
    <dbReference type="NCBI Taxonomy" id="1451"/>
    <lineage>
        <taxon>Bacteria</taxon>
        <taxon>Bacillati</taxon>
        <taxon>Bacillota</taxon>
        <taxon>Bacilli</taxon>
        <taxon>Bacillales</taxon>
        <taxon>Paenibacillaceae</taxon>
        <taxon>Paenibacillus</taxon>
    </lineage>
</organism>
<accession>A0A117I366</accession>
<dbReference type="Gene3D" id="3.40.50.1820">
    <property type="entry name" value="alpha/beta hydrolase"/>
    <property type="match status" value="1"/>
</dbReference>
<evidence type="ECO:0000313" key="4">
    <source>
        <dbReference type="Proteomes" id="UP000069697"/>
    </source>
</evidence>
<reference evidence="3 4" key="1">
    <citation type="journal article" date="2016" name="Genome Announc.">
        <title>Draft Genome Sequence of Paenibacillus amylolyticus Heshi-A3, Isolated from Fermented Rice Bran in a Japanese Fermented Seafood Dish.</title>
        <authorList>
            <person name="Akuzawa S."/>
            <person name="Nagaoka J."/>
            <person name="Kanekatsu M."/>
            <person name="Kubota E."/>
            <person name="Ohtake R."/>
            <person name="Suzuki T."/>
            <person name="Kanesaki Y."/>
        </authorList>
    </citation>
    <scope>NUCLEOTIDE SEQUENCE [LARGE SCALE GENOMIC DNA]</scope>
    <source>
        <strain evidence="3 4">Heshi-A3</strain>
    </source>
</reference>
<sequence length="585" mass="66385">MGYPFLTRMSVNKERTSMLLGYDDNTCEWCSLDDTGRIDSRQSLSEHGTESDQHTHHIQFMGRNRVLVITQDNSGKWLHIYENEKQAILVQSLFVKFPFPVMQAAWQEGQFILLFSIRHRSGAVRIGLYDPEKDEARWVTPDLDNPQFVFWSASTREVGVNVGGFGRVYSYSKDILPSSEIPYTEYAYPVMDKQGDLIAVSIPVEDGFQPGWIRQGEDRVHECSTDSQPFSEMIRMQLDLHQQLVLCEGITCGRWQYVQYTLDREKRYELYDYPGILTQAVLSRDRQGLIGKYESIVNPPVPGIYRFSEQTGTITRFPVERDERIGNHPDKEPDVIYGGVRYGHDKIPYMDIHPEGAEQVVIYLHGGPHNCLFDSFSPVISGLYQAGVRVIGLNYPGSSGFGMDYRMRIQNDWGGVDADVIQFMREQMLSSYSHVSLYGVSYGAYLALLVAGKSPALWSTVVACAPFTDLEGLYAGGGTKLRSFLETEIGELLHDQSALRDRSPTAYVSGLSEVNIQLIHGQFDQLCPVEQTERLYLDITKNKQMSGAVGRIELHIVQDMAHEAYSERIWAQKAVDFLSYSRVST</sequence>
<dbReference type="AlphaFoldDB" id="A0A117I366"/>
<proteinExistence type="predicted"/>
<comment type="caution">
    <text evidence="3">The sequence shown here is derived from an EMBL/GenBank/DDBJ whole genome shotgun (WGS) entry which is preliminary data.</text>
</comment>
<dbReference type="GO" id="GO:0006508">
    <property type="term" value="P:proteolysis"/>
    <property type="evidence" value="ECO:0007669"/>
    <property type="project" value="InterPro"/>
</dbReference>
<name>A0A117I366_PAEAM</name>
<dbReference type="SUPFAM" id="SSF53474">
    <property type="entry name" value="alpha/beta-Hydrolases"/>
    <property type="match status" value="1"/>
</dbReference>
<evidence type="ECO:0000313" key="3">
    <source>
        <dbReference type="EMBL" id="GAS84888.1"/>
    </source>
</evidence>
<gene>
    <name evidence="3" type="ORF">PAHA3_5009</name>
</gene>
<dbReference type="PANTHER" id="PTHR42776">
    <property type="entry name" value="SERINE PEPTIDASE S9 FAMILY MEMBER"/>
    <property type="match status" value="1"/>
</dbReference>
<dbReference type="Proteomes" id="UP000069697">
    <property type="component" value="Unassembled WGS sequence"/>
</dbReference>
<feature type="domain" description="Peptidase S9 prolyl oligopeptidase catalytic" evidence="2">
    <location>
        <begin position="376"/>
        <end position="578"/>
    </location>
</feature>
<evidence type="ECO:0000256" key="1">
    <source>
        <dbReference type="ARBA" id="ARBA00022801"/>
    </source>
</evidence>
<dbReference type="RefSeq" id="WP_062837270.1">
    <property type="nucleotide sequence ID" value="NZ_BCNV01000006.1"/>
</dbReference>
<dbReference type="Pfam" id="PF00326">
    <property type="entry name" value="Peptidase_S9"/>
    <property type="match status" value="1"/>
</dbReference>
<keyword evidence="1" id="KW-0378">Hydrolase</keyword>
<evidence type="ECO:0000259" key="2">
    <source>
        <dbReference type="Pfam" id="PF00326"/>
    </source>
</evidence>
<dbReference type="SUPFAM" id="SSF82171">
    <property type="entry name" value="DPP6 N-terminal domain-like"/>
    <property type="match status" value="1"/>
</dbReference>
<dbReference type="InterPro" id="IPR029058">
    <property type="entry name" value="AB_hydrolase_fold"/>
</dbReference>
<reference evidence="4" key="2">
    <citation type="submission" date="2016-01" db="EMBL/GenBank/DDBJ databases">
        <title>Draft Genome Sequence of Paenibacillus amylolyticus Heshi-A3 that Was Isolated from Fermented Rice Bran with Aging Salted Mackerel, Which Was Named Heshiko as Traditional Fermented Seafood in Japan.</title>
        <authorList>
            <person name="Akuzawa S."/>
            <person name="Nakagawa J."/>
            <person name="Kanekatsu T."/>
            <person name="Kubota E."/>
            <person name="Ohtake R."/>
            <person name="Suzuki T."/>
            <person name="Kanesaki Y."/>
        </authorList>
    </citation>
    <scope>NUCLEOTIDE SEQUENCE [LARGE SCALE GENOMIC DNA]</scope>
    <source>
        <strain evidence="4">Heshi-A3</strain>
    </source>
</reference>
<protein>
    <submittedName>
        <fullName evidence="3">Acylamino-acid-releasing enzyme</fullName>
    </submittedName>
</protein>
<dbReference type="GO" id="GO:0004252">
    <property type="term" value="F:serine-type endopeptidase activity"/>
    <property type="evidence" value="ECO:0007669"/>
    <property type="project" value="TreeGrafter"/>
</dbReference>